<name>A0A8X7VLU7_BRACI</name>
<reference evidence="1 2" key="1">
    <citation type="submission" date="2020-02" db="EMBL/GenBank/DDBJ databases">
        <authorList>
            <person name="Ma Q."/>
            <person name="Huang Y."/>
            <person name="Song X."/>
            <person name="Pei D."/>
        </authorList>
    </citation>
    <scope>NUCLEOTIDE SEQUENCE [LARGE SCALE GENOMIC DNA]</scope>
    <source>
        <strain evidence="1">Sxm20200214</strain>
        <tissue evidence="1">Leaf</tissue>
    </source>
</reference>
<comment type="caution">
    <text evidence="1">The sequence shown here is derived from an EMBL/GenBank/DDBJ whole genome shotgun (WGS) entry which is preliminary data.</text>
</comment>
<dbReference type="EMBL" id="JAAMPC010000004">
    <property type="protein sequence ID" value="KAG2313874.1"/>
    <property type="molecule type" value="Genomic_DNA"/>
</dbReference>
<dbReference type="Proteomes" id="UP000886595">
    <property type="component" value="Unassembled WGS sequence"/>
</dbReference>
<keyword evidence="2" id="KW-1185">Reference proteome</keyword>
<gene>
    <name evidence="1" type="ORF">Bca52824_016996</name>
</gene>
<proteinExistence type="predicted"/>
<accession>A0A8X7VLU7</accession>
<organism evidence="1 2">
    <name type="scientific">Brassica carinata</name>
    <name type="common">Ethiopian mustard</name>
    <name type="synonym">Abyssinian cabbage</name>
    <dbReference type="NCBI Taxonomy" id="52824"/>
    <lineage>
        <taxon>Eukaryota</taxon>
        <taxon>Viridiplantae</taxon>
        <taxon>Streptophyta</taxon>
        <taxon>Embryophyta</taxon>
        <taxon>Tracheophyta</taxon>
        <taxon>Spermatophyta</taxon>
        <taxon>Magnoliopsida</taxon>
        <taxon>eudicotyledons</taxon>
        <taxon>Gunneridae</taxon>
        <taxon>Pentapetalae</taxon>
        <taxon>rosids</taxon>
        <taxon>malvids</taxon>
        <taxon>Brassicales</taxon>
        <taxon>Brassicaceae</taxon>
        <taxon>Brassiceae</taxon>
        <taxon>Brassica</taxon>
    </lineage>
</organism>
<dbReference type="AlphaFoldDB" id="A0A8X7VLU7"/>
<evidence type="ECO:0000313" key="1">
    <source>
        <dbReference type="EMBL" id="KAG2313874.1"/>
    </source>
</evidence>
<protein>
    <submittedName>
        <fullName evidence="1">Uncharacterized protein</fullName>
    </submittedName>
</protein>
<evidence type="ECO:0000313" key="2">
    <source>
        <dbReference type="Proteomes" id="UP000886595"/>
    </source>
</evidence>
<sequence>MSTIHCIRCRQVSPLMKRTGRTKKNKATTINQIWISTANANGSRRNGGTPEMHETICGSQIDLWRWPCPDAQQSKNYA</sequence>